<dbReference type="OrthoDB" id="4937900at2759"/>
<keyword evidence="1" id="KW-0539">Nucleus</keyword>
<reference evidence="4" key="1">
    <citation type="journal article" date="2020" name="Stud. Mycol.">
        <title>101 Dothideomycetes genomes: a test case for predicting lifestyles and emergence of pathogens.</title>
        <authorList>
            <person name="Haridas S."/>
            <person name="Albert R."/>
            <person name="Binder M."/>
            <person name="Bloem J."/>
            <person name="Labutti K."/>
            <person name="Salamov A."/>
            <person name="Andreopoulos B."/>
            <person name="Baker S."/>
            <person name="Barry K."/>
            <person name="Bills G."/>
            <person name="Bluhm B."/>
            <person name="Cannon C."/>
            <person name="Castanera R."/>
            <person name="Culley D."/>
            <person name="Daum C."/>
            <person name="Ezra D."/>
            <person name="Gonzalez J."/>
            <person name="Henrissat B."/>
            <person name="Kuo A."/>
            <person name="Liang C."/>
            <person name="Lipzen A."/>
            <person name="Lutzoni F."/>
            <person name="Magnuson J."/>
            <person name="Mondo S."/>
            <person name="Nolan M."/>
            <person name="Ohm R."/>
            <person name="Pangilinan J."/>
            <person name="Park H.-J."/>
            <person name="Ramirez L."/>
            <person name="Alfaro M."/>
            <person name="Sun H."/>
            <person name="Tritt A."/>
            <person name="Yoshinaga Y."/>
            <person name="Zwiers L.-H."/>
            <person name="Turgeon B."/>
            <person name="Goodwin S."/>
            <person name="Spatafora J."/>
            <person name="Crous P."/>
            <person name="Grigoriev I."/>
        </authorList>
    </citation>
    <scope>NUCLEOTIDE SEQUENCE</scope>
    <source>
        <strain evidence="4">CBS 113979</strain>
    </source>
</reference>
<dbReference type="PROSITE" id="PS50048">
    <property type="entry name" value="ZN2_CY6_FUNGAL_2"/>
    <property type="match status" value="1"/>
</dbReference>
<dbReference type="EMBL" id="ML977213">
    <property type="protein sequence ID" value="KAF1980953.1"/>
    <property type="molecule type" value="Genomic_DNA"/>
</dbReference>
<dbReference type="Proteomes" id="UP000800041">
    <property type="component" value="Unassembled WGS sequence"/>
</dbReference>
<evidence type="ECO:0000313" key="4">
    <source>
        <dbReference type="EMBL" id="KAF1980953.1"/>
    </source>
</evidence>
<evidence type="ECO:0000256" key="1">
    <source>
        <dbReference type="ARBA" id="ARBA00023242"/>
    </source>
</evidence>
<dbReference type="PANTHER" id="PTHR47784">
    <property type="entry name" value="STEROL UPTAKE CONTROL PROTEIN 2"/>
    <property type="match status" value="1"/>
</dbReference>
<name>A0A6G1GJ25_9PEZI</name>
<dbReference type="InterPro" id="IPR053157">
    <property type="entry name" value="Sterol_Uptake_Regulator"/>
</dbReference>
<dbReference type="Gene3D" id="4.10.240.10">
    <property type="entry name" value="Zn(2)-C6 fungal-type DNA-binding domain"/>
    <property type="match status" value="1"/>
</dbReference>
<dbReference type="PROSITE" id="PS00463">
    <property type="entry name" value="ZN2_CY6_FUNGAL_1"/>
    <property type="match status" value="1"/>
</dbReference>
<feature type="region of interest" description="Disordered" evidence="2">
    <location>
        <begin position="61"/>
        <end position="108"/>
    </location>
</feature>
<dbReference type="GO" id="GO:0001228">
    <property type="term" value="F:DNA-binding transcription activator activity, RNA polymerase II-specific"/>
    <property type="evidence" value="ECO:0007669"/>
    <property type="project" value="TreeGrafter"/>
</dbReference>
<dbReference type="InterPro" id="IPR036864">
    <property type="entry name" value="Zn2-C6_fun-type_DNA-bd_sf"/>
</dbReference>
<dbReference type="SUPFAM" id="SSF57701">
    <property type="entry name" value="Zn2/Cys6 DNA-binding domain"/>
    <property type="match status" value="1"/>
</dbReference>
<keyword evidence="5" id="KW-1185">Reference proteome</keyword>
<dbReference type="AlphaFoldDB" id="A0A6G1GJ25"/>
<feature type="compositionally biased region" description="Low complexity" evidence="2">
    <location>
        <begin position="82"/>
        <end position="108"/>
    </location>
</feature>
<dbReference type="GO" id="GO:0008270">
    <property type="term" value="F:zinc ion binding"/>
    <property type="evidence" value="ECO:0007669"/>
    <property type="project" value="InterPro"/>
</dbReference>
<evidence type="ECO:0000313" key="5">
    <source>
        <dbReference type="Proteomes" id="UP000800041"/>
    </source>
</evidence>
<sequence length="457" mass="50391">MPNKPKRKSHNKSRNGCQNCKARHVKCDEQGRDDGKPCANCVVRQTTSTCTYSGSRISHSTLQPPLLHQDSSGSRSSDDSSPKSSAINSHSASQFSLPQPSSLSPSPQFASRRQLELELLHRWSHSTYKCLSSVEEDNRYLQVDVPRGALSHPFLLDGMFSLAALETAACGRDDVHGRIIPLSPAESLMYIRAAMEYYDSASAGYRAALNDVSESTFHCVYIFSTMAAVINLTLPSYSTALPILNRIGSVLELMMGATLVAARNWNWMMNGPCSPSVQGALQVMNLAKKEDLDPNTAEALDRLVSVIESGGTLVMDPSMDLDMGMDNDAAQAARQSRRDTYLNAAKRLRGCFIVDAVRTPKALKGFCLAFPTYAGQDFADAFRDEEPDALFILMHWAVLLDRLGKEAWWAATVGRDLVREISDLLVNVHSWLLIALPGWQEGIDWSRREVGLPPMGY</sequence>
<gene>
    <name evidence="4" type="ORF">K402DRAFT_343407</name>
</gene>
<dbReference type="CDD" id="cd00067">
    <property type="entry name" value="GAL4"/>
    <property type="match status" value="1"/>
</dbReference>
<feature type="domain" description="Zn(2)-C6 fungal-type" evidence="3">
    <location>
        <begin position="16"/>
        <end position="52"/>
    </location>
</feature>
<organism evidence="4 5">
    <name type="scientific">Aulographum hederae CBS 113979</name>
    <dbReference type="NCBI Taxonomy" id="1176131"/>
    <lineage>
        <taxon>Eukaryota</taxon>
        <taxon>Fungi</taxon>
        <taxon>Dikarya</taxon>
        <taxon>Ascomycota</taxon>
        <taxon>Pezizomycotina</taxon>
        <taxon>Dothideomycetes</taxon>
        <taxon>Pleosporomycetidae</taxon>
        <taxon>Aulographales</taxon>
        <taxon>Aulographaceae</taxon>
    </lineage>
</organism>
<evidence type="ECO:0000256" key="2">
    <source>
        <dbReference type="SAM" id="MobiDB-lite"/>
    </source>
</evidence>
<protein>
    <recommendedName>
        <fullName evidence="3">Zn(2)-C6 fungal-type domain-containing protein</fullName>
    </recommendedName>
</protein>
<dbReference type="Pfam" id="PF00172">
    <property type="entry name" value="Zn_clus"/>
    <property type="match status" value="1"/>
</dbReference>
<dbReference type="InterPro" id="IPR001138">
    <property type="entry name" value="Zn2Cys6_DnaBD"/>
</dbReference>
<proteinExistence type="predicted"/>
<accession>A0A6G1GJ25</accession>
<dbReference type="SMART" id="SM00066">
    <property type="entry name" value="GAL4"/>
    <property type="match status" value="1"/>
</dbReference>
<evidence type="ECO:0000259" key="3">
    <source>
        <dbReference type="PROSITE" id="PS50048"/>
    </source>
</evidence>
<dbReference type="PANTHER" id="PTHR47784:SF10">
    <property type="entry name" value="TRANSCRIPTION FACTOR, PUTATIVE (AFU_ORTHOLOGUE AFUA_6G14150)-RELATED"/>
    <property type="match status" value="1"/>
</dbReference>